<organism evidence="6 7">
    <name type="scientific">Paludibaculum fermentans</name>
    <dbReference type="NCBI Taxonomy" id="1473598"/>
    <lineage>
        <taxon>Bacteria</taxon>
        <taxon>Pseudomonadati</taxon>
        <taxon>Acidobacteriota</taxon>
        <taxon>Terriglobia</taxon>
        <taxon>Bryobacterales</taxon>
        <taxon>Bryobacteraceae</taxon>
        <taxon>Paludibaculum</taxon>
    </lineage>
</organism>
<feature type="domain" description="DUF5597" evidence="5">
    <location>
        <begin position="392"/>
        <end position="519"/>
    </location>
</feature>
<name>A0A7S7NQ55_PALFE</name>
<accession>A0A7S7NQ55</accession>
<evidence type="ECO:0000313" key="7">
    <source>
        <dbReference type="Proteomes" id="UP000593892"/>
    </source>
</evidence>
<dbReference type="InterPro" id="IPR017853">
    <property type="entry name" value="GH"/>
</dbReference>
<keyword evidence="7" id="KW-1185">Reference proteome</keyword>
<dbReference type="EMBL" id="CP063849">
    <property type="protein sequence ID" value="QOY87664.1"/>
    <property type="molecule type" value="Genomic_DNA"/>
</dbReference>
<dbReference type="RefSeq" id="WP_194449331.1">
    <property type="nucleotide sequence ID" value="NZ_CP063849.1"/>
</dbReference>
<dbReference type="AlphaFoldDB" id="A0A7S7NQ55"/>
<dbReference type="GO" id="GO:0005975">
    <property type="term" value="P:carbohydrate metabolic process"/>
    <property type="evidence" value="ECO:0007669"/>
    <property type="project" value="InterPro"/>
</dbReference>
<proteinExistence type="predicted"/>
<dbReference type="FunFam" id="3.20.20.80:FF:000135">
    <property type="entry name" value="Beta-galactosidase, putative, bgl35A"/>
    <property type="match status" value="1"/>
</dbReference>
<dbReference type="GO" id="GO:0009341">
    <property type="term" value="C:beta-galactosidase complex"/>
    <property type="evidence" value="ECO:0007669"/>
    <property type="project" value="InterPro"/>
</dbReference>
<evidence type="ECO:0000259" key="5">
    <source>
        <dbReference type="Pfam" id="PF18120"/>
    </source>
</evidence>
<evidence type="ECO:0000256" key="3">
    <source>
        <dbReference type="SAM" id="SignalP"/>
    </source>
</evidence>
<keyword evidence="2" id="KW-0326">Glycosidase</keyword>
<dbReference type="Gene3D" id="3.20.20.80">
    <property type="entry name" value="Glycosidases"/>
    <property type="match status" value="1"/>
</dbReference>
<reference evidence="6 7" key="1">
    <citation type="submission" date="2020-10" db="EMBL/GenBank/DDBJ databases">
        <title>Complete genome sequence of Paludibaculum fermentans P105T, a facultatively anaerobic acidobacterium capable of dissimilatory Fe(III) reduction.</title>
        <authorList>
            <person name="Dedysh S.N."/>
            <person name="Beletsky A.V."/>
            <person name="Kulichevskaya I.S."/>
            <person name="Mardanov A.V."/>
            <person name="Ravin N.V."/>
        </authorList>
    </citation>
    <scope>NUCLEOTIDE SEQUENCE [LARGE SCALE GENOMIC DNA]</scope>
    <source>
        <strain evidence="6 7">P105</strain>
    </source>
</reference>
<dbReference type="KEGG" id="pfer:IRI77_33760"/>
<evidence type="ECO:0000256" key="1">
    <source>
        <dbReference type="ARBA" id="ARBA00022801"/>
    </source>
</evidence>
<gene>
    <name evidence="6" type="ORF">IRI77_33760</name>
</gene>
<feature type="domain" description="Glycoside hydrolase family 42 N-terminal" evidence="4">
    <location>
        <begin position="59"/>
        <end position="218"/>
    </location>
</feature>
<protein>
    <submittedName>
        <fullName evidence="6">DUF5597 domain-containing protein</fullName>
    </submittedName>
</protein>
<sequence length="539" mass="59529">MLRLFKPALLAAALICCAVAAPMPQIVKQGRKFTLLVDGKPFILLGGQVNNSTGWPSRMQEIWPVYKALHANTAEIPVYWEIVEPKPNEFHFEAVDQIIRDARAQNLRLVLLWFATWKNGVMDYAPGWVKADTAKYPRMIDSGGKPVRVLSPHSEATMHADRNAFAAFMRHLKEVDGDAHTVIMVQVENEPGSLFTDRDHAPASNKLFEGPVPAALTTALKKNAGTWTQVFGPEADEAFAAWHVAKYVNEVAAGGRKEYGLPLYVNVWLRERKNFMRPGEAYPSGGATSNVLDIWKVATPSIDVIAPDIYVMDYAGYRAVCESYGRPDNALLIPETGGFGAFARYMFYALADYDALGFAPFGIDRIGAGTVPDGVPGVSAGTSIADLVRPMMDNYRLLGPALDQIAAWQGTGKLHSAVEEDQITERLLTFTDYEVLAQFGRPEVSYGGTFASGTARKTGRAMVSEIAPDEFVILGFDTTIRFEPRRGSKLKSAQFLWVEEGKFENGEWKAARRLNGDETFFRLTLPSQGAILRAKLMSY</sequence>
<dbReference type="InterPro" id="IPR013529">
    <property type="entry name" value="Glyco_hydro_42_N"/>
</dbReference>
<dbReference type="Proteomes" id="UP000593892">
    <property type="component" value="Chromosome"/>
</dbReference>
<feature type="signal peptide" evidence="3">
    <location>
        <begin position="1"/>
        <end position="20"/>
    </location>
</feature>
<evidence type="ECO:0000313" key="6">
    <source>
        <dbReference type="EMBL" id="QOY87664.1"/>
    </source>
</evidence>
<keyword evidence="1" id="KW-0378">Hydrolase</keyword>
<evidence type="ECO:0000256" key="2">
    <source>
        <dbReference type="ARBA" id="ARBA00023295"/>
    </source>
</evidence>
<dbReference type="Pfam" id="PF18120">
    <property type="entry name" value="DUF5597"/>
    <property type="match status" value="1"/>
</dbReference>
<feature type="chain" id="PRO_5032380758" evidence="3">
    <location>
        <begin position="21"/>
        <end position="539"/>
    </location>
</feature>
<keyword evidence="3" id="KW-0732">Signal</keyword>
<dbReference type="Gene3D" id="2.60.220.20">
    <property type="entry name" value="putative beta-Galactosidase from caulobacter crescentus"/>
    <property type="match status" value="1"/>
</dbReference>
<evidence type="ECO:0000259" key="4">
    <source>
        <dbReference type="Pfam" id="PF02449"/>
    </source>
</evidence>
<dbReference type="GO" id="GO:0004565">
    <property type="term" value="F:beta-galactosidase activity"/>
    <property type="evidence" value="ECO:0007669"/>
    <property type="project" value="InterPro"/>
</dbReference>
<dbReference type="SUPFAM" id="SSF51445">
    <property type="entry name" value="(Trans)glycosidases"/>
    <property type="match status" value="1"/>
</dbReference>
<dbReference type="InterPro" id="IPR040719">
    <property type="entry name" value="DUF5597"/>
</dbReference>
<dbReference type="Pfam" id="PF02449">
    <property type="entry name" value="Glyco_hydro_42"/>
    <property type="match status" value="1"/>
</dbReference>